<comment type="caution">
    <text evidence="1">The sequence shown here is derived from an EMBL/GenBank/DDBJ whole genome shotgun (WGS) entry which is preliminary data.</text>
</comment>
<dbReference type="OrthoDB" id="9797506at2"/>
<gene>
    <name evidence="1" type="ORF">FGL98_03610</name>
</gene>
<dbReference type="Proteomes" id="UP000320244">
    <property type="component" value="Unassembled WGS sequence"/>
</dbReference>
<dbReference type="InterPro" id="IPR036610">
    <property type="entry name" value="PEBP-like_sf"/>
</dbReference>
<keyword evidence="2" id="KW-1185">Reference proteome</keyword>
<dbReference type="AlphaFoldDB" id="A0A563E6X2"/>
<dbReference type="InterPro" id="IPR008914">
    <property type="entry name" value="PEBP"/>
</dbReference>
<protein>
    <recommendedName>
        <fullName evidence="3">YbhB/YbcL family Raf kinase inhibitor-like protein</fullName>
    </recommendedName>
</protein>
<dbReference type="Gene3D" id="3.90.280.10">
    <property type="entry name" value="PEBP-like"/>
    <property type="match status" value="1"/>
</dbReference>
<reference evidence="1 2" key="1">
    <citation type="submission" date="2019-05" db="EMBL/GenBank/DDBJ databases">
        <authorList>
            <person name="Lee S.D."/>
        </authorList>
    </citation>
    <scope>NUCLEOTIDE SEQUENCE [LARGE SCALE GENOMIC DNA]</scope>
    <source>
        <strain evidence="1 2">C5-26</strain>
    </source>
</reference>
<proteinExistence type="predicted"/>
<dbReference type="SUPFAM" id="SSF49777">
    <property type="entry name" value="PEBP-like"/>
    <property type="match status" value="1"/>
</dbReference>
<accession>A0A563E6X2</accession>
<evidence type="ECO:0000313" key="1">
    <source>
        <dbReference type="EMBL" id="TWP38308.1"/>
    </source>
</evidence>
<reference evidence="1 2" key="2">
    <citation type="submission" date="2019-08" db="EMBL/GenBank/DDBJ databases">
        <title>Jejuicoccus antrihumi gen. nov., sp. nov., a new member of the family Dermacoccaceae isolated from a cave.</title>
        <authorList>
            <person name="Schumann P."/>
            <person name="Kim I.S."/>
        </authorList>
    </citation>
    <scope>NUCLEOTIDE SEQUENCE [LARGE SCALE GENOMIC DNA]</scope>
    <source>
        <strain evidence="1 2">C5-26</strain>
    </source>
</reference>
<organism evidence="1 2">
    <name type="scientific">Leekyejoonella antrihumi</name>
    <dbReference type="NCBI Taxonomy" id="1660198"/>
    <lineage>
        <taxon>Bacteria</taxon>
        <taxon>Bacillati</taxon>
        <taxon>Actinomycetota</taxon>
        <taxon>Actinomycetes</taxon>
        <taxon>Micrococcales</taxon>
        <taxon>Dermacoccaceae</taxon>
        <taxon>Leekyejoonella</taxon>
    </lineage>
</organism>
<sequence length="104" mass="11106">MGYQGPRPLPGDGPHHYVVHLFAPDTHLDFAAIKDRANLPAAAAGHVLGTQSTTTARLLPLIETVLHRVCTALHLPGCRGVAVGGAKLAVKRRTPAVRSRRRHA</sequence>
<dbReference type="Pfam" id="PF01161">
    <property type="entry name" value="PBP"/>
    <property type="match status" value="1"/>
</dbReference>
<evidence type="ECO:0000313" key="2">
    <source>
        <dbReference type="Proteomes" id="UP000320244"/>
    </source>
</evidence>
<name>A0A563E6X2_9MICO</name>
<dbReference type="EMBL" id="VCQV01000003">
    <property type="protein sequence ID" value="TWP38308.1"/>
    <property type="molecule type" value="Genomic_DNA"/>
</dbReference>
<evidence type="ECO:0008006" key="3">
    <source>
        <dbReference type="Google" id="ProtNLM"/>
    </source>
</evidence>